<gene>
    <name evidence="1" type="ORF">Acr_14g0006990</name>
</gene>
<comment type="caution">
    <text evidence="1">The sequence shown here is derived from an EMBL/GenBank/DDBJ whole genome shotgun (WGS) entry which is preliminary data.</text>
</comment>
<proteinExistence type="predicted"/>
<protein>
    <submittedName>
        <fullName evidence="1">Uncharacterized protein</fullName>
    </submittedName>
</protein>
<keyword evidence="2" id="KW-1185">Reference proteome</keyword>
<evidence type="ECO:0000313" key="2">
    <source>
        <dbReference type="Proteomes" id="UP000585474"/>
    </source>
</evidence>
<dbReference type="OrthoDB" id="1749689at2759"/>
<name>A0A7J0FR62_9ERIC</name>
<dbReference type="EMBL" id="BJWL01000014">
    <property type="protein sequence ID" value="GFZ01064.1"/>
    <property type="molecule type" value="Genomic_DNA"/>
</dbReference>
<organism evidence="1 2">
    <name type="scientific">Actinidia rufa</name>
    <dbReference type="NCBI Taxonomy" id="165716"/>
    <lineage>
        <taxon>Eukaryota</taxon>
        <taxon>Viridiplantae</taxon>
        <taxon>Streptophyta</taxon>
        <taxon>Embryophyta</taxon>
        <taxon>Tracheophyta</taxon>
        <taxon>Spermatophyta</taxon>
        <taxon>Magnoliopsida</taxon>
        <taxon>eudicotyledons</taxon>
        <taxon>Gunneridae</taxon>
        <taxon>Pentapetalae</taxon>
        <taxon>asterids</taxon>
        <taxon>Ericales</taxon>
        <taxon>Actinidiaceae</taxon>
        <taxon>Actinidia</taxon>
    </lineage>
</organism>
<sequence length="163" mass="18527">MLRLSGFGWDDGSKMVTVDSMDVWESHVKGMLSRPFSYYEDWLVLFVLVLNQLQVTRGLKKKAREAEGIASGLTSIAEPFGNPFEKTNNATTDVSQRIGYDHDLSNARKKVYGDLLRLPLESQARMKAAPLIVHDADKVDLFFRLPEEDKLKWVYLLLGGTYK</sequence>
<dbReference type="PANTHER" id="PTHR46250:SF15">
    <property type="entry name" value="OS01G0523800 PROTEIN"/>
    <property type="match status" value="1"/>
</dbReference>
<dbReference type="PANTHER" id="PTHR46250">
    <property type="entry name" value="MYB/SANT-LIKE DNA-BINDING DOMAIN PROTEIN-RELATED"/>
    <property type="match status" value="1"/>
</dbReference>
<evidence type="ECO:0000313" key="1">
    <source>
        <dbReference type="EMBL" id="GFZ01064.1"/>
    </source>
</evidence>
<dbReference type="AlphaFoldDB" id="A0A7J0FR62"/>
<accession>A0A7J0FR62</accession>
<dbReference type="Proteomes" id="UP000585474">
    <property type="component" value="Unassembled WGS sequence"/>
</dbReference>
<reference evidence="1 2" key="1">
    <citation type="submission" date="2019-07" db="EMBL/GenBank/DDBJ databases">
        <title>De Novo Assembly of kiwifruit Actinidia rufa.</title>
        <authorList>
            <person name="Sugita-Konishi S."/>
            <person name="Sato K."/>
            <person name="Mori E."/>
            <person name="Abe Y."/>
            <person name="Kisaki G."/>
            <person name="Hamano K."/>
            <person name="Suezawa K."/>
            <person name="Otani M."/>
            <person name="Fukuda T."/>
            <person name="Manabe T."/>
            <person name="Gomi K."/>
            <person name="Tabuchi M."/>
            <person name="Akimitsu K."/>
            <person name="Kataoka I."/>
        </authorList>
    </citation>
    <scope>NUCLEOTIDE SEQUENCE [LARGE SCALE GENOMIC DNA]</scope>
    <source>
        <strain evidence="2">cv. Fuchu</strain>
    </source>
</reference>